<evidence type="ECO:0000256" key="3">
    <source>
        <dbReference type="ARBA" id="ARBA00022505"/>
    </source>
</evidence>
<dbReference type="Gene3D" id="3.40.980.10">
    <property type="entry name" value="MoaB/Mog-like domain"/>
    <property type="match status" value="1"/>
</dbReference>
<dbReference type="PANTHER" id="PTHR10192:SF5">
    <property type="entry name" value="GEPHYRIN"/>
    <property type="match status" value="1"/>
</dbReference>
<comment type="function">
    <text evidence="1 5">Catalyzes the insertion of molybdate into adenylated molybdopterin with the concomitant release of AMP.</text>
</comment>
<dbReference type="Pfam" id="PF00994">
    <property type="entry name" value="MoCF_biosynth"/>
    <property type="match status" value="1"/>
</dbReference>
<dbReference type="InterPro" id="IPR005110">
    <property type="entry name" value="MoeA_linker/N"/>
</dbReference>
<keyword evidence="3 5" id="KW-0500">Molybdenum</keyword>
<feature type="compositionally biased region" description="Basic and acidic residues" evidence="6">
    <location>
        <begin position="99"/>
        <end position="109"/>
    </location>
</feature>
<dbReference type="EMBL" id="FXAC01000004">
    <property type="protein sequence ID" value="SME98240.1"/>
    <property type="molecule type" value="Genomic_DNA"/>
</dbReference>
<dbReference type="Gene3D" id="3.90.105.10">
    <property type="entry name" value="Molybdopterin biosynthesis moea protein, domain 2"/>
    <property type="match status" value="1"/>
</dbReference>
<dbReference type="Pfam" id="PF03453">
    <property type="entry name" value="MoeA_N"/>
    <property type="match status" value="1"/>
</dbReference>
<dbReference type="Proteomes" id="UP000192929">
    <property type="component" value="Unassembled WGS sequence"/>
</dbReference>
<keyword evidence="5 8" id="KW-0808">Transferase</keyword>
<keyword evidence="5" id="KW-0479">Metal-binding</keyword>
<comment type="pathway">
    <text evidence="5">Cofactor biosynthesis; molybdopterin biosynthesis.</text>
</comment>
<dbReference type="Gene3D" id="2.40.340.10">
    <property type="entry name" value="MoeA, C-terminal, domain IV"/>
    <property type="match status" value="1"/>
</dbReference>
<protein>
    <recommendedName>
        <fullName evidence="5">Molybdopterin molybdenumtransferase</fullName>
        <ecNumber evidence="5">2.10.1.1</ecNumber>
    </recommendedName>
</protein>
<feature type="region of interest" description="Disordered" evidence="6">
    <location>
        <begin position="89"/>
        <end position="123"/>
    </location>
</feature>
<comment type="similarity">
    <text evidence="2 5">Belongs to the MoeA family.</text>
</comment>
<dbReference type="RefSeq" id="WP_085106391.1">
    <property type="nucleotide sequence ID" value="NZ_FXAC01000004.1"/>
</dbReference>
<dbReference type="InterPro" id="IPR036135">
    <property type="entry name" value="MoeA_linker/N_sf"/>
</dbReference>
<dbReference type="SMART" id="SM00852">
    <property type="entry name" value="MoCF_biosynth"/>
    <property type="match status" value="1"/>
</dbReference>
<evidence type="ECO:0000256" key="5">
    <source>
        <dbReference type="RuleBase" id="RU365090"/>
    </source>
</evidence>
<dbReference type="CDD" id="cd00887">
    <property type="entry name" value="MoeA"/>
    <property type="match status" value="1"/>
</dbReference>
<dbReference type="SUPFAM" id="SSF63882">
    <property type="entry name" value="MoeA N-terminal region -like"/>
    <property type="match status" value="1"/>
</dbReference>
<comment type="cofactor">
    <cofactor evidence="5">
        <name>Mg(2+)</name>
        <dbReference type="ChEBI" id="CHEBI:18420"/>
    </cofactor>
</comment>
<proteinExistence type="inferred from homology"/>
<keyword evidence="5" id="KW-0501">Molybdenum cofactor biosynthesis</keyword>
<dbReference type="InterPro" id="IPR036425">
    <property type="entry name" value="MoaB/Mog-like_dom_sf"/>
</dbReference>
<dbReference type="SUPFAM" id="SSF53218">
    <property type="entry name" value="Molybdenum cofactor biosynthesis proteins"/>
    <property type="match status" value="1"/>
</dbReference>
<keyword evidence="5" id="KW-0460">Magnesium</keyword>
<evidence type="ECO:0000256" key="2">
    <source>
        <dbReference type="ARBA" id="ARBA00010763"/>
    </source>
</evidence>
<evidence type="ECO:0000313" key="8">
    <source>
        <dbReference type="EMBL" id="SME98240.1"/>
    </source>
</evidence>
<dbReference type="InterPro" id="IPR036688">
    <property type="entry name" value="MoeA_C_domain_IV_sf"/>
</dbReference>
<sequence>MPGPTPPAWSSGLEPLHHAARDAARALAHRAGSALADSRPGGAVDVVPLDRAAGRTAAHDVRAACPVPHYASSAMDGYAVHGPGPWRVVAPGSRAGGSDGRRLDDHPTDRATPSSGTPLPSAASAVTLAPGTAVPVVTGGVIPDGTTTVIREEFATRRGDVLELSQGSPRTELAGRHIRPAGTECAEGETVVRAGTVLSPAHAAFLAVAGRDDVPVHTVPRVAVLLTGSEVRTSGLPAPGYVRDAFSMSLPPMVDAFGGRTVTVRRGPDDAAALRSLFRELSAEHDLVVTTGGTSRSRADFVRPLVQDECHVLVDQLDLMPGHPTLFGAARDTAVLALPGNPLGAMVAFLLLGGAFLTGHLGRDPQPFAPAIAGEDLAGARSERLLPARRHEDGWVPCRAVGSNMVRGLAEAQGLLSVPRDGLVRGQETVVLPLPW</sequence>
<dbReference type="InterPro" id="IPR001453">
    <property type="entry name" value="MoaB/Mog_dom"/>
</dbReference>
<dbReference type="EC" id="2.10.1.1" evidence="5"/>
<dbReference type="Gene3D" id="2.170.190.11">
    <property type="entry name" value="Molybdopterin biosynthesis moea protein, domain 3"/>
    <property type="match status" value="1"/>
</dbReference>
<dbReference type="AlphaFoldDB" id="A0A1X7CKX3"/>
<accession>A0A1X7CKX3</accession>
<gene>
    <name evidence="8" type="ORF">SAMN06296028_10410</name>
</gene>
<dbReference type="GO" id="GO:0046872">
    <property type="term" value="F:metal ion binding"/>
    <property type="evidence" value="ECO:0007669"/>
    <property type="project" value="UniProtKB-UniRule"/>
</dbReference>
<evidence type="ECO:0000313" key="9">
    <source>
        <dbReference type="Proteomes" id="UP000192929"/>
    </source>
</evidence>
<dbReference type="InterPro" id="IPR038987">
    <property type="entry name" value="MoeA-like"/>
</dbReference>
<name>A0A1X7CKX3_9MICC</name>
<organism evidence="8 9">
    <name type="scientific">Kocuria marina subsp. indica</name>
    <dbReference type="NCBI Taxonomy" id="1049583"/>
    <lineage>
        <taxon>Bacteria</taxon>
        <taxon>Bacillati</taxon>
        <taxon>Actinomycetota</taxon>
        <taxon>Actinomycetes</taxon>
        <taxon>Micrococcales</taxon>
        <taxon>Micrococcaceae</taxon>
        <taxon>Kocuria</taxon>
    </lineage>
</organism>
<keyword evidence="9" id="KW-1185">Reference proteome</keyword>
<evidence type="ECO:0000259" key="7">
    <source>
        <dbReference type="SMART" id="SM00852"/>
    </source>
</evidence>
<dbReference type="GO" id="GO:0061599">
    <property type="term" value="F:molybdopterin molybdotransferase activity"/>
    <property type="evidence" value="ECO:0007669"/>
    <property type="project" value="UniProtKB-UniRule"/>
</dbReference>
<feature type="domain" description="MoaB/Mog" evidence="7">
    <location>
        <begin position="223"/>
        <end position="359"/>
    </location>
</feature>
<evidence type="ECO:0000256" key="4">
    <source>
        <dbReference type="ARBA" id="ARBA00047317"/>
    </source>
</evidence>
<dbReference type="GO" id="GO:0006777">
    <property type="term" value="P:Mo-molybdopterin cofactor biosynthetic process"/>
    <property type="evidence" value="ECO:0007669"/>
    <property type="project" value="UniProtKB-UniRule"/>
</dbReference>
<evidence type="ECO:0000256" key="1">
    <source>
        <dbReference type="ARBA" id="ARBA00002901"/>
    </source>
</evidence>
<dbReference type="UniPathway" id="UPA00344"/>
<comment type="catalytic activity">
    <reaction evidence="4">
        <text>adenylyl-molybdopterin + molybdate = Mo-molybdopterin + AMP + H(+)</text>
        <dbReference type="Rhea" id="RHEA:35047"/>
        <dbReference type="ChEBI" id="CHEBI:15378"/>
        <dbReference type="ChEBI" id="CHEBI:36264"/>
        <dbReference type="ChEBI" id="CHEBI:62727"/>
        <dbReference type="ChEBI" id="CHEBI:71302"/>
        <dbReference type="ChEBI" id="CHEBI:456215"/>
        <dbReference type="EC" id="2.10.1.1"/>
    </reaction>
</comment>
<dbReference type="PANTHER" id="PTHR10192">
    <property type="entry name" value="MOLYBDOPTERIN BIOSYNTHESIS PROTEIN"/>
    <property type="match status" value="1"/>
</dbReference>
<dbReference type="GO" id="GO:0005829">
    <property type="term" value="C:cytosol"/>
    <property type="evidence" value="ECO:0007669"/>
    <property type="project" value="TreeGrafter"/>
</dbReference>
<reference evidence="9" key="1">
    <citation type="submission" date="2017-04" db="EMBL/GenBank/DDBJ databases">
        <authorList>
            <person name="Varghese N."/>
            <person name="Submissions S."/>
        </authorList>
    </citation>
    <scope>NUCLEOTIDE SEQUENCE [LARGE SCALE GENOMIC DNA]</scope>
    <source>
        <strain evidence="9">NIO-1021</strain>
    </source>
</reference>
<evidence type="ECO:0000256" key="6">
    <source>
        <dbReference type="SAM" id="MobiDB-lite"/>
    </source>
</evidence>